<feature type="compositionally biased region" description="Low complexity" evidence="5">
    <location>
        <begin position="371"/>
        <end position="383"/>
    </location>
</feature>
<dbReference type="Gene3D" id="2.60.120.1000">
    <property type="match status" value="1"/>
</dbReference>
<dbReference type="PANTHER" id="PTHR24023">
    <property type="entry name" value="COLLAGEN ALPHA"/>
    <property type="match status" value="1"/>
</dbReference>
<feature type="compositionally biased region" description="Polar residues" evidence="5">
    <location>
        <begin position="465"/>
        <end position="480"/>
    </location>
</feature>
<evidence type="ECO:0000256" key="5">
    <source>
        <dbReference type="SAM" id="MobiDB-lite"/>
    </source>
</evidence>
<evidence type="ECO:0000259" key="6">
    <source>
        <dbReference type="PROSITE" id="PS51461"/>
    </source>
</evidence>
<feature type="region of interest" description="Disordered" evidence="5">
    <location>
        <begin position="272"/>
        <end position="489"/>
    </location>
</feature>
<comment type="caution">
    <text evidence="7">The sequence shown here is derived from an EMBL/GenBank/DDBJ whole genome shotgun (WGS) entry which is preliminary data.</text>
</comment>
<keyword evidence="8" id="KW-1185">Reference proteome</keyword>
<dbReference type="AlphaFoldDB" id="A0A8S4AJC2"/>
<feature type="region of interest" description="Disordered" evidence="5">
    <location>
        <begin position="156"/>
        <end position="188"/>
    </location>
</feature>
<dbReference type="GO" id="GO:0005201">
    <property type="term" value="F:extracellular matrix structural constituent"/>
    <property type="evidence" value="ECO:0007669"/>
    <property type="project" value="InterPro"/>
</dbReference>
<gene>
    <name evidence="7" type="ORF">MMEN_LOCUS938</name>
</gene>
<protein>
    <submittedName>
        <fullName evidence="7">(Atlantic silverside) hypothetical protein</fullName>
    </submittedName>
</protein>
<dbReference type="GO" id="GO:0005581">
    <property type="term" value="C:collagen trimer"/>
    <property type="evidence" value="ECO:0007669"/>
    <property type="project" value="UniProtKB-KW"/>
</dbReference>
<dbReference type="Pfam" id="PF01410">
    <property type="entry name" value="COLFI"/>
    <property type="match status" value="1"/>
</dbReference>
<evidence type="ECO:0000256" key="1">
    <source>
        <dbReference type="ARBA" id="ARBA00004498"/>
    </source>
</evidence>
<dbReference type="InterPro" id="IPR050149">
    <property type="entry name" value="Collagen_superfamily"/>
</dbReference>
<evidence type="ECO:0000313" key="7">
    <source>
        <dbReference type="EMBL" id="CAG5861113.1"/>
    </source>
</evidence>
<dbReference type="PANTHER" id="PTHR24023:SF1082">
    <property type="entry name" value="COLLAGEN TRIPLE HELIX REPEAT"/>
    <property type="match status" value="1"/>
</dbReference>
<dbReference type="PROSITE" id="PS51461">
    <property type="entry name" value="NC1_FIB"/>
    <property type="match status" value="1"/>
</dbReference>
<comment type="subcellular location">
    <subcellularLocation>
        <location evidence="1">Secreted</location>
        <location evidence="1">Extracellular space</location>
        <location evidence="1">Extracellular matrix</location>
    </subcellularLocation>
</comment>
<name>A0A8S4AJC2_9TELE</name>
<dbReference type="InterPro" id="IPR000885">
    <property type="entry name" value="Fib_collagen_C"/>
</dbReference>
<evidence type="ECO:0000256" key="3">
    <source>
        <dbReference type="ARBA" id="ARBA00022530"/>
    </source>
</evidence>
<feature type="region of interest" description="Disordered" evidence="5">
    <location>
        <begin position="1"/>
        <end position="35"/>
    </location>
</feature>
<dbReference type="InterPro" id="IPR008160">
    <property type="entry name" value="Collagen"/>
</dbReference>
<sequence>MALLEPRENLEVKERRGHQENRGTEVKEVRKDREESKALQVRSVHLDPKDTEDLLAWRETSGRGGGLDRVALWGTQEHEAPSARLESEDILVKMELKGQPDHLVLRAIRDTGVLQETEEGKAMQGQSLLPCLRGGTDDENDENETFTGCARLQGSVGQDGEVRTGGTHWGGRSQRPEGLTGTHGQSRALKAKKVQGENLGHEAEWDLLVLQVLVETKESRDQRGKVESLERKGPKDLLGKLELEASQGGLDLLDHLENLQGLSGLDGLLGVEGNEGDPGDAGFRGAAGTPGKQGTMGKPGPPGIRGNRGSGGLKGKTGQKGKHGPPGPMGPKGLPGLVGEKGQSGSVGRKGPPGDMGMLGTVGPPGLKGNPGLQGLKGPTGQKGKPGDKGPRGPPGRGGSFGISGQLGKKGIKGVQGGRGPKGFKGKRGPTGQPGPPGKLDHTQKRGSKSGPGQGLRNEQKPETRPSTSSNLTTSVQSPSFPKLKEGRQKQYRPIFKRWSKSDEAAESFSWPLGTKANPGTTCYEMRLLYPHLNDGYFYMDPNQGCPCDAVEVFCNFTAGGTTCIHPLHSQFTVRLKQQTVKQTTPVQWFTQEHGGQKFDYAGVDVVQLRFLRLNSRTSFQNVSLSFTANHSTDAGPAEPDSHVVHLLGDSGIQIDPRLVTVSRKGSEVHVAVKVLGNTEEHQGDMELLPVRELGIEMSRTSKGFSEIAVVLGPLCFL</sequence>
<dbReference type="GO" id="GO:0005615">
    <property type="term" value="C:extracellular space"/>
    <property type="evidence" value="ECO:0007669"/>
    <property type="project" value="TreeGrafter"/>
</dbReference>
<evidence type="ECO:0000313" key="8">
    <source>
        <dbReference type="Proteomes" id="UP000677803"/>
    </source>
</evidence>
<organism evidence="7 8">
    <name type="scientific">Menidia menidia</name>
    <name type="common">Atlantic silverside</name>
    <dbReference type="NCBI Taxonomy" id="238744"/>
    <lineage>
        <taxon>Eukaryota</taxon>
        <taxon>Metazoa</taxon>
        <taxon>Chordata</taxon>
        <taxon>Craniata</taxon>
        <taxon>Vertebrata</taxon>
        <taxon>Euteleostomi</taxon>
        <taxon>Actinopterygii</taxon>
        <taxon>Neopterygii</taxon>
        <taxon>Teleostei</taxon>
        <taxon>Neoteleostei</taxon>
        <taxon>Acanthomorphata</taxon>
        <taxon>Ovalentaria</taxon>
        <taxon>Atherinomorphae</taxon>
        <taxon>Atheriniformes</taxon>
        <taxon>Atherinopsidae</taxon>
        <taxon>Menidiinae</taxon>
        <taxon>Menidia</taxon>
    </lineage>
</organism>
<dbReference type="Pfam" id="PF01391">
    <property type="entry name" value="Collagen"/>
    <property type="match status" value="1"/>
</dbReference>
<evidence type="ECO:0000256" key="2">
    <source>
        <dbReference type="ARBA" id="ARBA00022525"/>
    </source>
</evidence>
<accession>A0A8S4AJC2</accession>
<keyword evidence="3" id="KW-0272">Extracellular matrix</keyword>
<keyword evidence="2" id="KW-0964">Secreted</keyword>
<feature type="compositionally biased region" description="Gly residues" evidence="5">
    <location>
        <begin position="306"/>
        <end position="315"/>
    </location>
</feature>
<reference evidence="7" key="1">
    <citation type="submission" date="2021-05" db="EMBL/GenBank/DDBJ databases">
        <authorList>
            <person name="Tigano A."/>
        </authorList>
    </citation>
    <scope>NUCLEOTIDE SEQUENCE</scope>
</reference>
<dbReference type="GO" id="GO:0031012">
    <property type="term" value="C:extracellular matrix"/>
    <property type="evidence" value="ECO:0007669"/>
    <property type="project" value="TreeGrafter"/>
</dbReference>
<dbReference type="Proteomes" id="UP000677803">
    <property type="component" value="Unassembled WGS sequence"/>
</dbReference>
<dbReference type="SMART" id="SM00038">
    <property type="entry name" value="COLFI"/>
    <property type="match status" value="1"/>
</dbReference>
<feature type="domain" description="Fibrillar collagen NC1" evidence="6">
    <location>
        <begin position="493"/>
        <end position="718"/>
    </location>
</feature>
<proteinExistence type="predicted"/>
<evidence type="ECO:0000256" key="4">
    <source>
        <dbReference type="ARBA" id="ARBA00023119"/>
    </source>
</evidence>
<dbReference type="OrthoDB" id="8939548at2759"/>
<dbReference type="EMBL" id="CAJRST010000002">
    <property type="protein sequence ID" value="CAG5861113.1"/>
    <property type="molecule type" value="Genomic_DNA"/>
</dbReference>
<keyword evidence="4" id="KW-0176">Collagen</keyword>